<reference evidence="11 12" key="1">
    <citation type="submission" date="2018-10" db="EMBL/GenBank/DDBJ databases">
        <title>Genomic Encyclopedia of Archaeal and Bacterial Type Strains, Phase II (KMG-II): from individual species to whole genera.</title>
        <authorList>
            <person name="Goeker M."/>
        </authorList>
    </citation>
    <scope>NUCLEOTIDE SEQUENCE [LARGE SCALE GENOMIC DNA]</scope>
    <source>
        <strain evidence="11 12">RP-AC37</strain>
    </source>
</reference>
<dbReference type="PANTHER" id="PTHR33693:SF9">
    <property type="entry name" value="TYPE-4 URACIL-DNA GLYCOSYLASE"/>
    <property type="match status" value="1"/>
</dbReference>
<keyword evidence="12" id="KW-1185">Reference proteome</keyword>
<evidence type="ECO:0000256" key="2">
    <source>
        <dbReference type="ARBA" id="ARBA00019403"/>
    </source>
</evidence>
<accession>A0A420XKX1</accession>
<dbReference type="GO" id="GO:0051539">
    <property type="term" value="F:4 iron, 4 sulfur cluster binding"/>
    <property type="evidence" value="ECO:0007669"/>
    <property type="project" value="UniProtKB-KW"/>
</dbReference>
<sequence>MSLPLLEAPRQRTWDELSEAARGCTACAELAETRTQVVPGEAPPGAELLLVGEAPGAQEDESGRPFVGKAGQLLTALLGEAGIARESVAVANVLKCRPPKNRKPRRAEVGNCRPWLARQIELVDPLLVVTLGGTAAEWVVGPGARIASLRQADVEYAGRRVLCTYHPSAAVRFGPAGEPMAALRADLARAAACLDELRRPA</sequence>
<dbReference type="InParanoid" id="A0A420XKX1"/>
<gene>
    <name evidence="11" type="ORF">CLV35_3478</name>
</gene>
<proteinExistence type="inferred from homology"/>
<organism evidence="11 12">
    <name type="scientific">Motilibacter peucedani</name>
    <dbReference type="NCBI Taxonomy" id="598650"/>
    <lineage>
        <taxon>Bacteria</taxon>
        <taxon>Bacillati</taxon>
        <taxon>Actinomycetota</taxon>
        <taxon>Actinomycetes</taxon>
        <taxon>Motilibacterales</taxon>
        <taxon>Motilibacteraceae</taxon>
        <taxon>Motilibacter</taxon>
    </lineage>
</organism>
<evidence type="ECO:0000256" key="8">
    <source>
        <dbReference type="ARBA" id="ARBA00023014"/>
    </source>
</evidence>
<evidence type="ECO:0000256" key="7">
    <source>
        <dbReference type="ARBA" id="ARBA00023004"/>
    </source>
</evidence>
<keyword evidence="3" id="KW-0004">4Fe-4S</keyword>
<evidence type="ECO:0000256" key="6">
    <source>
        <dbReference type="ARBA" id="ARBA00022801"/>
    </source>
</evidence>
<dbReference type="InterPro" id="IPR005273">
    <property type="entry name" value="Ura-DNA_glyco_family4"/>
</dbReference>
<dbReference type="InterPro" id="IPR051536">
    <property type="entry name" value="UDG_Type-4/5"/>
</dbReference>
<evidence type="ECO:0000259" key="10">
    <source>
        <dbReference type="SMART" id="SM00986"/>
    </source>
</evidence>
<dbReference type="InterPro" id="IPR005122">
    <property type="entry name" value="Uracil-DNA_glycosylase-like"/>
</dbReference>
<dbReference type="Proteomes" id="UP000281955">
    <property type="component" value="Unassembled WGS sequence"/>
</dbReference>
<dbReference type="SMART" id="SM00987">
    <property type="entry name" value="UreE_C"/>
    <property type="match status" value="1"/>
</dbReference>
<evidence type="ECO:0000313" key="12">
    <source>
        <dbReference type="Proteomes" id="UP000281955"/>
    </source>
</evidence>
<keyword evidence="7" id="KW-0408">Iron</keyword>
<dbReference type="SMART" id="SM00986">
    <property type="entry name" value="UDG"/>
    <property type="match status" value="1"/>
</dbReference>
<keyword evidence="4" id="KW-0479">Metal-binding</keyword>
<dbReference type="CDD" id="cd10030">
    <property type="entry name" value="UDG-F4_TTUDGA_SPO1dp_like"/>
    <property type="match status" value="1"/>
</dbReference>
<dbReference type="EMBL" id="RBWV01000015">
    <property type="protein sequence ID" value="RKS69301.1"/>
    <property type="molecule type" value="Genomic_DNA"/>
</dbReference>
<dbReference type="RefSeq" id="WP_231121978.1">
    <property type="nucleotide sequence ID" value="NZ_RBWV01000015.1"/>
</dbReference>
<name>A0A420XKX1_9ACTN</name>
<dbReference type="GO" id="GO:0097506">
    <property type="term" value="F:deaminated base DNA N-glycosylase activity"/>
    <property type="evidence" value="ECO:0007669"/>
    <property type="project" value="UniProtKB-ARBA"/>
</dbReference>
<dbReference type="Gene3D" id="3.40.470.10">
    <property type="entry name" value="Uracil-DNA glycosylase-like domain"/>
    <property type="match status" value="1"/>
</dbReference>
<evidence type="ECO:0000256" key="5">
    <source>
        <dbReference type="ARBA" id="ARBA00022763"/>
    </source>
</evidence>
<keyword evidence="8" id="KW-0411">Iron-sulfur</keyword>
<dbReference type="NCBIfam" id="TIGR00758">
    <property type="entry name" value="UDG_fam4"/>
    <property type="match status" value="1"/>
</dbReference>
<evidence type="ECO:0000313" key="11">
    <source>
        <dbReference type="EMBL" id="RKS69301.1"/>
    </source>
</evidence>
<dbReference type="Pfam" id="PF03167">
    <property type="entry name" value="UDG"/>
    <property type="match status" value="1"/>
</dbReference>
<comment type="similarity">
    <text evidence="1">Belongs to the uracil-DNA glycosylase (UDG) superfamily. Type 4 (UDGa) family.</text>
</comment>
<keyword evidence="9" id="KW-0234">DNA repair</keyword>
<dbReference type="InterPro" id="IPR036895">
    <property type="entry name" value="Uracil-DNA_glycosylase-like_sf"/>
</dbReference>
<dbReference type="PANTHER" id="PTHR33693">
    <property type="entry name" value="TYPE-5 URACIL-DNA GLYCOSYLASE"/>
    <property type="match status" value="1"/>
</dbReference>
<keyword evidence="6" id="KW-0378">Hydrolase</keyword>
<evidence type="ECO:0000256" key="3">
    <source>
        <dbReference type="ARBA" id="ARBA00022485"/>
    </source>
</evidence>
<comment type="caution">
    <text evidence="11">The sequence shown here is derived from an EMBL/GenBank/DDBJ whole genome shotgun (WGS) entry which is preliminary data.</text>
</comment>
<dbReference type="SUPFAM" id="SSF52141">
    <property type="entry name" value="Uracil-DNA glycosylase-like"/>
    <property type="match status" value="1"/>
</dbReference>
<evidence type="ECO:0000256" key="4">
    <source>
        <dbReference type="ARBA" id="ARBA00022723"/>
    </source>
</evidence>
<evidence type="ECO:0000256" key="9">
    <source>
        <dbReference type="ARBA" id="ARBA00023204"/>
    </source>
</evidence>
<dbReference type="GO" id="GO:0046872">
    <property type="term" value="F:metal ion binding"/>
    <property type="evidence" value="ECO:0007669"/>
    <property type="project" value="UniProtKB-KW"/>
</dbReference>
<keyword evidence="5" id="KW-0227">DNA damage</keyword>
<protein>
    <recommendedName>
        <fullName evidence="2">Type-4 uracil-DNA glycosylase</fullName>
    </recommendedName>
</protein>
<evidence type="ECO:0000256" key="1">
    <source>
        <dbReference type="ARBA" id="ARBA00006521"/>
    </source>
</evidence>
<dbReference type="AlphaFoldDB" id="A0A420XKX1"/>
<dbReference type="GO" id="GO:0006281">
    <property type="term" value="P:DNA repair"/>
    <property type="evidence" value="ECO:0007669"/>
    <property type="project" value="UniProtKB-KW"/>
</dbReference>
<feature type="domain" description="Uracil-DNA glycosylase-like" evidence="10">
    <location>
        <begin position="39"/>
        <end position="188"/>
    </location>
</feature>